<comment type="function">
    <text evidence="15">Does not seem to have nitrate reductase activity.</text>
</comment>
<organism evidence="24 25">
    <name type="scientific">Rothia terrae</name>
    <dbReference type="NCBI Taxonomy" id="396015"/>
    <lineage>
        <taxon>Bacteria</taxon>
        <taxon>Bacillati</taxon>
        <taxon>Actinomycetota</taxon>
        <taxon>Actinomycetes</taxon>
        <taxon>Micrococcales</taxon>
        <taxon>Micrococcaceae</taxon>
        <taxon>Rothia</taxon>
    </lineage>
</organism>
<dbReference type="FunFam" id="1.20.950.20:FF:000001">
    <property type="entry name" value="Respiratory nitrate reductase subunit gamma"/>
    <property type="match status" value="1"/>
</dbReference>
<reference evidence="24 25" key="1">
    <citation type="submission" date="2020-09" db="EMBL/GenBank/DDBJ databases">
        <title>Investigation of environmental microbes.</title>
        <authorList>
            <person name="Ou Y."/>
            <person name="Kang Q."/>
        </authorList>
    </citation>
    <scope>NUCLEOTIDE SEQUENCE [LARGE SCALE GENOMIC DNA]</scope>
    <source>
        <strain evidence="24 25">KJZ-14</strain>
    </source>
</reference>
<dbReference type="InterPro" id="IPR051936">
    <property type="entry name" value="Heme-iron_electron_transfer"/>
</dbReference>
<comment type="similarity">
    <text evidence="17">In the C-terminal section; belongs to the nitrate reductase gamma subunit family.</text>
</comment>
<keyword evidence="14 22" id="KW-0472">Membrane</keyword>
<dbReference type="GO" id="GO:0019645">
    <property type="term" value="P:anaerobic electron transport chain"/>
    <property type="evidence" value="ECO:0007669"/>
    <property type="project" value="TreeGrafter"/>
</dbReference>
<sequence length="268" mass="30472">MNFLDHLLWGILPYISIVLLIGGTIWRYKYDQFGWTTRSSQVYESKILRIASPLFHYGLVGVLGGHIIGLVIPWSWTDAVGISNEMYHLFAIIAGLPFGIAVIVGLAVMIFRRRTNATVFRATTTNDKIMYIFLMGAIVLGVASTVISAFQGHHGHNYRGDISPWFRSLFTFQPDVGLMSNVPMEFKAHIVVAFLLFALWPFTRLVHAFTAPFHYLFRPYIVYRSRGNEGRGARAPRRGWEPMATAAKLSDKSAEEQRRGLHLHRMKK</sequence>
<feature type="transmembrane region" description="Helical" evidence="22">
    <location>
        <begin position="88"/>
        <end position="111"/>
    </location>
</feature>
<evidence type="ECO:0000256" key="11">
    <source>
        <dbReference type="ARBA" id="ARBA00023002"/>
    </source>
</evidence>
<evidence type="ECO:0000256" key="5">
    <source>
        <dbReference type="ARBA" id="ARBA00022475"/>
    </source>
</evidence>
<comment type="cofactor">
    <cofactor evidence="1">
        <name>Mo-bis(molybdopterin guanine dinucleotide)</name>
        <dbReference type="ChEBI" id="CHEBI:60539"/>
    </cofactor>
</comment>
<evidence type="ECO:0000256" key="15">
    <source>
        <dbReference type="ARBA" id="ARBA00056200"/>
    </source>
</evidence>
<accession>A0A7H2BF41</accession>
<evidence type="ECO:0000256" key="6">
    <source>
        <dbReference type="ARBA" id="ARBA00022617"/>
    </source>
</evidence>
<dbReference type="GO" id="GO:0020037">
    <property type="term" value="F:heme binding"/>
    <property type="evidence" value="ECO:0007669"/>
    <property type="project" value="TreeGrafter"/>
</dbReference>
<dbReference type="Pfam" id="PF02665">
    <property type="entry name" value="Nitrate_red_gam"/>
    <property type="match status" value="1"/>
</dbReference>
<evidence type="ECO:0000256" key="12">
    <source>
        <dbReference type="ARBA" id="ARBA00023004"/>
    </source>
</evidence>
<comment type="similarity">
    <text evidence="18">In the N-terminal section; belongs to the nitrate reductase alpha subunit family.</text>
</comment>
<dbReference type="Gene3D" id="1.20.950.20">
    <property type="entry name" value="Transmembrane di-heme cytochromes, Chain C"/>
    <property type="match status" value="1"/>
</dbReference>
<evidence type="ECO:0000256" key="3">
    <source>
        <dbReference type="ARBA" id="ARBA00004651"/>
    </source>
</evidence>
<dbReference type="GO" id="GO:0009055">
    <property type="term" value="F:electron transfer activity"/>
    <property type="evidence" value="ECO:0007669"/>
    <property type="project" value="TreeGrafter"/>
</dbReference>
<keyword evidence="8" id="KW-0479">Metal-binding</keyword>
<feature type="transmembrane region" description="Helical" evidence="22">
    <location>
        <begin position="131"/>
        <end position="150"/>
    </location>
</feature>
<evidence type="ECO:0000256" key="7">
    <source>
        <dbReference type="ARBA" id="ARBA00022692"/>
    </source>
</evidence>
<evidence type="ECO:0000256" key="9">
    <source>
        <dbReference type="ARBA" id="ARBA00022982"/>
    </source>
</evidence>
<dbReference type="InterPro" id="IPR023234">
    <property type="entry name" value="NarG-like_domain"/>
</dbReference>
<dbReference type="PANTHER" id="PTHR30598:SF3">
    <property type="entry name" value="RESPIRATORY NITRATE REDUCTASE 1 GAMMA CHAIN"/>
    <property type="match status" value="1"/>
</dbReference>
<evidence type="ECO:0000256" key="2">
    <source>
        <dbReference type="ARBA" id="ARBA00001970"/>
    </source>
</evidence>
<evidence type="ECO:0000313" key="25">
    <source>
        <dbReference type="Proteomes" id="UP000516404"/>
    </source>
</evidence>
<feature type="transmembrane region" description="Helical" evidence="22">
    <location>
        <begin position="188"/>
        <end position="217"/>
    </location>
</feature>
<keyword evidence="4" id="KW-0813">Transport</keyword>
<evidence type="ECO:0000256" key="4">
    <source>
        <dbReference type="ARBA" id="ARBA00022448"/>
    </source>
</evidence>
<feature type="binding site" description="axial binding residue" evidence="20">
    <location>
        <position position="56"/>
    </location>
    <ligand>
        <name>heme b</name>
        <dbReference type="ChEBI" id="CHEBI:60344"/>
        <label>1</label>
    </ligand>
    <ligandPart>
        <name>Fe</name>
        <dbReference type="ChEBI" id="CHEBI:18248"/>
    </ligandPart>
</feature>
<evidence type="ECO:0000256" key="17">
    <source>
        <dbReference type="ARBA" id="ARBA00061196"/>
    </source>
</evidence>
<dbReference type="InterPro" id="IPR036197">
    <property type="entry name" value="NarG-like_sf"/>
</dbReference>
<feature type="region of interest" description="Disordered" evidence="21">
    <location>
        <begin position="245"/>
        <end position="268"/>
    </location>
</feature>
<comment type="subcellular location">
    <subcellularLocation>
        <location evidence="3">Cell membrane</location>
        <topology evidence="3">Multi-pass membrane protein</topology>
    </subcellularLocation>
</comment>
<dbReference type="EMBL" id="CP061539">
    <property type="protein sequence ID" value="QNV38287.1"/>
    <property type="molecule type" value="Genomic_DNA"/>
</dbReference>
<dbReference type="GO" id="GO:0005886">
    <property type="term" value="C:plasma membrane"/>
    <property type="evidence" value="ECO:0007669"/>
    <property type="project" value="UniProtKB-SubCell"/>
</dbReference>
<evidence type="ECO:0000256" key="14">
    <source>
        <dbReference type="ARBA" id="ARBA00023136"/>
    </source>
</evidence>
<dbReference type="GeneID" id="96623225"/>
<dbReference type="GO" id="GO:0042128">
    <property type="term" value="P:nitrate assimilation"/>
    <property type="evidence" value="ECO:0007669"/>
    <property type="project" value="UniProtKB-KW"/>
</dbReference>
<feature type="transmembrane region" description="Helical" evidence="22">
    <location>
        <begin position="6"/>
        <end position="28"/>
    </location>
</feature>
<dbReference type="PANTHER" id="PTHR30598">
    <property type="entry name" value="NITRATE REDUCTASE PRIVATE CHAPERONE, REDOX ENZYME MATURATION PROTEIN REMP FAMILY"/>
    <property type="match status" value="1"/>
</dbReference>
<keyword evidence="9" id="KW-0249">Electron transport</keyword>
<keyword evidence="12 20" id="KW-0408">Iron</keyword>
<evidence type="ECO:0000256" key="16">
    <source>
        <dbReference type="ARBA" id="ARBA00061095"/>
    </source>
</evidence>
<dbReference type="RefSeq" id="WP_190725002.1">
    <property type="nucleotide sequence ID" value="NZ_CP061539.1"/>
</dbReference>
<evidence type="ECO:0000256" key="22">
    <source>
        <dbReference type="SAM" id="Phobius"/>
    </source>
</evidence>
<evidence type="ECO:0000313" key="24">
    <source>
        <dbReference type="EMBL" id="QNV38287.1"/>
    </source>
</evidence>
<dbReference type="AlphaFoldDB" id="A0A7H2BF41"/>
<keyword evidence="7 22" id="KW-0812">Transmembrane</keyword>
<feature type="domain" description="NarG-like" evidence="23">
    <location>
        <begin position="5"/>
        <end position="226"/>
    </location>
</feature>
<dbReference type="GO" id="GO:0046872">
    <property type="term" value="F:metal ion binding"/>
    <property type="evidence" value="ECO:0007669"/>
    <property type="project" value="UniProtKB-KW"/>
</dbReference>
<feature type="binding site" description="axial binding residue" evidence="20">
    <location>
        <position position="207"/>
    </location>
    <ligand>
        <name>heme b</name>
        <dbReference type="ChEBI" id="CHEBI:60344"/>
        <label>1</label>
    </ligand>
    <ligandPart>
        <name>Fe</name>
        <dbReference type="ChEBI" id="CHEBI:18248"/>
    </ligandPart>
</feature>
<feature type="compositionally biased region" description="Basic and acidic residues" evidence="21">
    <location>
        <begin position="249"/>
        <end position="259"/>
    </location>
</feature>
<dbReference type="KEGG" id="rter:IDM49_03160"/>
<proteinExistence type="inferred from homology"/>
<keyword evidence="25" id="KW-1185">Reference proteome</keyword>
<evidence type="ECO:0000256" key="8">
    <source>
        <dbReference type="ARBA" id="ARBA00022723"/>
    </source>
</evidence>
<comment type="cofactor">
    <cofactor evidence="2">
        <name>heme b</name>
        <dbReference type="ChEBI" id="CHEBI:60344"/>
    </cofactor>
</comment>
<feature type="binding site" description="axial binding residue" evidence="20">
    <location>
        <position position="66"/>
    </location>
    <ligand>
        <name>heme b</name>
        <dbReference type="ChEBI" id="CHEBI:60344"/>
        <label>2</label>
    </ligand>
    <ligandPart>
        <name>Fe</name>
        <dbReference type="ChEBI" id="CHEBI:18248"/>
    </ligandPart>
</feature>
<comment type="similarity">
    <text evidence="16">In the central section; belongs to the NarJ/NarW family.</text>
</comment>
<dbReference type="GO" id="GO:0008940">
    <property type="term" value="F:nitrate reductase activity"/>
    <property type="evidence" value="ECO:0007669"/>
    <property type="project" value="InterPro"/>
</dbReference>
<evidence type="ECO:0000256" key="19">
    <source>
        <dbReference type="ARBA" id="ARBA00071287"/>
    </source>
</evidence>
<evidence type="ECO:0000256" key="20">
    <source>
        <dbReference type="PIRSR" id="PIRSR603816-1"/>
    </source>
</evidence>
<evidence type="ECO:0000259" key="23">
    <source>
        <dbReference type="Pfam" id="PF02665"/>
    </source>
</evidence>
<evidence type="ECO:0000256" key="10">
    <source>
        <dbReference type="ARBA" id="ARBA00022989"/>
    </source>
</evidence>
<dbReference type="NCBIfam" id="TIGR00351">
    <property type="entry name" value="narI"/>
    <property type="match status" value="1"/>
</dbReference>
<dbReference type="SUPFAM" id="SSF103501">
    <property type="entry name" value="Respiratory nitrate reductase 1 gamma chain"/>
    <property type="match status" value="1"/>
</dbReference>
<evidence type="ECO:0000256" key="1">
    <source>
        <dbReference type="ARBA" id="ARBA00001942"/>
    </source>
</evidence>
<dbReference type="InterPro" id="IPR003816">
    <property type="entry name" value="Nitrate_red_gam"/>
</dbReference>
<keyword evidence="5" id="KW-1003">Cell membrane</keyword>
<keyword evidence="6 20" id="KW-0349">Heme</keyword>
<evidence type="ECO:0000256" key="13">
    <source>
        <dbReference type="ARBA" id="ARBA00023063"/>
    </source>
</evidence>
<evidence type="ECO:0000256" key="21">
    <source>
        <dbReference type="SAM" id="MobiDB-lite"/>
    </source>
</evidence>
<name>A0A7H2BF41_9MICC</name>
<keyword evidence="11 24" id="KW-0560">Oxidoreductase</keyword>
<gene>
    <name evidence="24" type="primary">narI</name>
    <name evidence="24" type="ORF">IDM49_03160</name>
</gene>
<dbReference type="GO" id="GO:0009325">
    <property type="term" value="C:nitrate reductase complex"/>
    <property type="evidence" value="ECO:0007669"/>
    <property type="project" value="InterPro"/>
</dbReference>
<keyword evidence="13" id="KW-0534">Nitrate assimilation</keyword>
<feature type="transmembrane region" description="Helical" evidence="22">
    <location>
        <begin position="54"/>
        <end position="76"/>
    </location>
</feature>
<evidence type="ECO:0000256" key="18">
    <source>
        <dbReference type="ARBA" id="ARBA00061480"/>
    </source>
</evidence>
<feature type="binding site" description="axial binding residue" evidence="20">
    <location>
        <position position="189"/>
    </location>
    <ligand>
        <name>heme b</name>
        <dbReference type="ChEBI" id="CHEBI:60344"/>
        <label>1</label>
    </ligand>
    <ligandPart>
        <name>Fe</name>
        <dbReference type="ChEBI" id="CHEBI:18248"/>
    </ligandPart>
</feature>
<protein>
    <recommendedName>
        <fullName evidence="19">Nitrate reductase-like protein NarX</fullName>
    </recommendedName>
</protein>
<keyword evidence="10 22" id="KW-1133">Transmembrane helix</keyword>
<dbReference type="Proteomes" id="UP000516404">
    <property type="component" value="Chromosome"/>
</dbReference>